<comment type="similarity">
    <text evidence="1">Belongs to the calycin superfamily. Lipocalin family.</text>
</comment>
<dbReference type="Gene3D" id="2.40.128.20">
    <property type="match status" value="1"/>
</dbReference>
<dbReference type="EMBL" id="OX395140">
    <property type="protein sequence ID" value="CAI5793849.1"/>
    <property type="molecule type" value="Genomic_DNA"/>
</dbReference>
<dbReference type="InterPro" id="IPR012674">
    <property type="entry name" value="Calycin"/>
</dbReference>
<keyword evidence="4" id="KW-1185">Reference proteome</keyword>
<name>A0AA35LCZ1_9SAUR</name>
<evidence type="ECO:0000256" key="1">
    <source>
        <dbReference type="ARBA" id="ARBA00006889"/>
    </source>
</evidence>
<dbReference type="GO" id="GO:0036094">
    <property type="term" value="F:small molecule binding"/>
    <property type="evidence" value="ECO:0007669"/>
    <property type="project" value="InterPro"/>
</dbReference>
<feature type="chain" id="PRO_5041432739" description="Lipocalin/cytosolic fatty-acid binding domain-containing protein" evidence="2">
    <location>
        <begin position="22"/>
        <end position="134"/>
    </location>
</feature>
<dbReference type="SUPFAM" id="SSF50814">
    <property type="entry name" value="Lipocalins"/>
    <property type="match status" value="1"/>
</dbReference>
<evidence type="ECO:0000313" key="3">
    <source>
        <dbReference type="EMBL" id="CAI5793849.1"/>
    </source>
</evidence>
<dbReference type="PANTHER" id="PTHR11430:SF32">
    <property type="entry name" value="CHLOROPLASTIC LIPOCALIN"/>
    <property type="match status" value="1"/>
</dbReference>
<proteinExistence type="inferred from homology"/>
<evidence type="ECO:0008006" key="5">
    <source>
        <dbReference type="Google" id="ProtNLM"/>
    </source>
</evidence>
<evidence type="ECO:0000313" key="4">
    <source>
        <dbReference type="Proteomes" id="UP001178461"/>
    </source>
</evidence>
<dbReference type="PANTHER" id="PTHR11430">
    <property type="entry name" value="LIPOCALIN"/>
    <property type="match status" value="1"/>
</dbReference>
<evidence type="ECO:0000256" key="2">
    <source>
        <dbReference type="SAM" id="SignalP"/>
    </source>
</evidence>
<gene>
    <name evidence="3" type="ORF">PODLI_1B021509</name>
</gene>
<organism evidence="3 4">
    <name type="scientific">Podarcis lilfordi</name>
    <name type="common">Lilford's wall lizard</name>
    <dbReference type="NCBI Taxonomy" id="74358"/>
    <lineage>
        <taxon>Eukaryota</taxon>
        <taxon>Metazoa</taxon>
        <taxon>Chordata</taxon>
        <taxon>Craniata</taxon>
        <taxon>Vertebrata</taxon>
        <taxon>Euteleostomi</taxon>
        <taxon>Lepidosauria</taxon>
        <taxon>Squamata</taxon>
        <taxon>Bifurcata</taxon>
        <taxon>Unidentata</taxon>
        <taxon>Episquamata</taxon>
        <taxon>Laterata</taxon>
        <taxon>Lacertibaenia</taxon>
        <taxon>Lacertidae</taxon>
        <taxon>Podarcis</taxon>
    </lineage>
</organism>
<reference evidence="3" key="1">
    <citation type="submission" date="2022-12" db="EMBL/GenBank/DDBJ databases">
        <authorList>
            <person name="Alioto T."/>
            <person name="Alioto T."/>
            <person name="Gomez Garrido J."/>
        </authorList>
    </citation>
    <scope>NUCLEOTIDE SEQUENCE</scope>
</reference>
<feature type="signal peptide" evidence="2">
    <location>
        <begin position="1"/>
        <end position="21"/>
    </location>
</feature>
<accession>A0AA35LCZ1</accession>
<dbReference type="InterPro" id="IPR002345">
    <property type="entry name" value="Lipocalin"/>
</dbReference>
<dbReference type="AlphaFoldDB" id="A0AA35LCZ1"/>
<keyword evidence="2" id="KW-0732">Signal</keyword>
<protein>
    <recommendedName>
        <fullName evidence="5">Lipocalin/cytosolic fatty-acid binding domain-containing protein</fullName>
    </recommendedName>
</protein>
<dbReference type="Proteomes" id="UP001178461">
    <property type="component" value="Chromosome Z"/>
</dbReference>
<sequence>MTGVLLSLVLTSLYLLQASDSIDIQPDLDVQKLAGRWTLVALVLDRGEPTHYNRHLITVEPENNGEMVYVAEAYQDNECKKMVNRLIPGEKPGIYTKGQSTLYFVKADYSRYHMVFVDTTIMKALHLYNPCPDA</sequence>